<comment type="caution">
    <text evidence="2">The sequence shown here is derived from an EMBL/GenBank/DDBJ whole genome shotgun (WGS) entry which is preliminary data.</text>
</comment>
<reference evidence="2 3" key="1">
    <citation type="submission" date="2021-03" db="EMBL/GenBank/DDBJ databases">
        <authorList>
            <person name="Kanchanasin P."/>
            <person name="Saeng-In P."/>
            <person name="Phongsopitanun W."/>
            <person name="Yuki M."/>
            <person name="Kudo T."/>
            <person name="Ohkuma M."/>
            <person name="Tanasupawat S."/>
        </authorList>
    </citation>
    <scope>NUCLEOTIDE SEQUENCE [LARGE SCALE GENOMIC DNA]</scope>
    <source>
        <strain evidence="2 3">L46</strain>
    </source>
</reference>
<keyword evidence="3" id="KW-1185">Reference proteome</keyword>
<gene>
    <name evidence="2" type="ORF">J4557_02480</name>
</gene>
<dbReference type="Proteomes" id="UP000666915">
    <property type="component" value="Unassembled WGS sequence"/>
</dbReference>
<evidence type="ECO:0000313" key="2">
    <source>
        <dbReference type="EMBL" id="MBO2436376.1"/>
    </source>
</evidence>
<name>A0ABS3QQX7_9ACTN</name>
<dbReference type="EMBL" id="JAGEOK010000002">
    <property type="protein sequence ID" value="MBO2436376.1"/>
    <property type="molecule type" value="Genomic_DNA"/>
</dbReference>
<sequence>MNDLEELGAFRAQVPEPGRDRLAPGRERLVRAAGGRSRPRVPMWRAGLAAGIAVSGAAAAVAVVADRHDPAPPITARPVSATQVLERAARTVAGRPDHRPAPGQWVYTRTYQAGQKDAPSFMRHMESWVRFDGRKSAQYDGPPGKRPRLEVTNVGRDGDSEERSPAQWYDYLRALPDDASALLAGIDRRGKSYNAENHGRLYSTEDGRDQWVFGRLADFLGQGPSTPQSRRATIFRALARIPRVQVKEGTKDALGRPGITVSRTGPDGLREEFVLARGTYDYLGRRFVVVEEQRLPRSRAGGGGPAVIPAGTVTGEQAVERTAVVDRPGQRP</sequence>
<accession>A0ABS3QQX7</accession>
<dbReference type="NCBIfam" id="NF038083">
    <property type="entry name" value="CU044_5270_fam"/>
    <property type="match status" value="1"/>
</dbReference>
<evidence type="ECO:0000256" key="1">
    <source>
        <dbReference type="SAM" id="MobiDB-lite"/>
    </source>
</evidence>
<dbReference type="RefSeq" id="WP_208264679.1">
    <property type="nucleotide sequence ID" value="NZ_BAAAGM010000032.1"/>
</dbReference>
<organism evidence="2 3">
    <name type="scientific">Actinomadura nitritigenes</name>
    <dbReference type="NCBI Taxonomy" id="134602"/>
    <lineage>
        <taxon>Bacteria</taxon>
        <taxon>Bacillati</taxon>
        <taxon>Actinomycetota</taxon>
        <taxon>Actinomycetes</taxon>
        <taxon>Streptosporangiales</taxon>
        <taxon>Thermomonosporaceae</taxon>
        <taxon>Actinomadura</taxon>
    </lineage>
</organism>
<dbReference type="InterPro" id="IPR047789">
    <property type="entry name" value="CU044_5270-like"/>
</dbReference>
<evidence type="ECO:0000313" key="3">
    <source>
        <dbReference type="Proteomes" id="UP000666915"/>
    </source>
</evidence>
<feature type="region of interest" description="Disordered" evidence="1">
    <location>
        <begin position="135"/>
        <end position="163"/>
    </location>
</feature>
<protein>
    <submittedName>
        <fullName evidence="2">CU044_5270 family protein</fullName>
    </submittedName>
</protein>
<proteinExistence type="predicted"/>